<evidence type="ECO:0000259" key="5">
    <source>
        <dbReference type="Pfam" id="PF13693"/>
    </source>
</evidence>
<keyword evidence="3" id="KW-0238">DNA-binding</keyword>
<keyword evidence="4" id="KW-0804">Transcription</keyword>
<dbReference type="Pfam" id="PF13693">
    <property type="entry name" value="HTH_35"/>
    <property type="match status" value="1"/>
</dbReference>
<dbReference type="RefSeq" id="WP_250024372.1">
    <property type="nucleotide sequence ID" value="NZ_CP097501.1"/>
</dbReference>
<evidence type="ECO:0000313" key="7">
    <source>
        <dbReference type="Proteomes" id="UP001056819"/>
    </source>
</evidence>
<sequence length="101" mass="11982">MHWHQVCRLNGFELEKGEVVHPELIRAEIRMRGKTLTDLAREYNISPRVVSLALQKPSLAGEKAIADFLNRPLHELFPQRWTKDGRRIRPRYRYLYEEQAA</sequence>
<dbReference type="AlphaFoldDB" id="A0AAE9HWW6"/>
<dbReference type="EMBL" id="CP097501">
    <property type="protein sequence ID" value="URD68148.1"/>
    <property type="molecule type" value="Genomic_DNA"/>
</dbReference>
<dbReference type="GO" id="GO:0003677">
    <property type="term" value="F:DNA binding"/>
    <property type="evidence" value="ECO:0007669"/>
    <property type="project" value="UniProtKB-KW"/>
</dbReference>
<name>A0AAE9HWW6_9NEIS</name>
<keyword evidence="2" id="KW-0805">Transcription regulation</keyword>
<dbReference type="Proteomes" id="UP001056819">
    <property type="component" value="Chromosome"/>
</dbReference>
<dbReference type="InterPro" id="IPR010982">
    <property type="entry name" value="Lambda_DNA-bd_dom_sf"/>
</dbReference>
<evidence type="ECO:0000256" key="2">
    <source>
        <dbReference type="ARBA" id="ARBA00023015"/>
    </source>
</evidence>
<dbReference type="InterPro" id="IPR038722">
    <property type="entry name" value="Ner_HTH_dom"/>
</dbReference>
<dbReference type="SUPFAM" id="SSF47413">
    <property type="entry name" value="lambda repressor-like DNA-binding domains"/>
    <property type="match status" value="1"/>
</dbReference>
<reference evidence="6" key="1">
    <citation type="submission" date="2022-05" db="EMBL/GenBank/DDBJ databases">
        <title>Alysiella filiformis genome sequencing.</title>
        <authorList>
            <person name="Viehboeck T."/>
        </authorList>
    </citation>
    <scope>NUCLEOTIDE SEQUENCE</scope>
    <source>
        <strain evidence="6">DSM 2580</strain>
    </source>
</reference>
<accession>A0AAE9HWW6</accession>
<evidence type="ECO:0000256" key="3">
    <source>
        <dbReference type="ARBA" id="ARBA00023125"/>
    </source>
</evidence>
<evidence type="ECO:0000313" key="6">
    <source>
        <dbReference type="EMBL" id="URD68148.1"/>
    </source>
</evidence>
<feature type="domain" description="Ner winged helix-turn-helix DNA-binding" evidence="5">
    <location>
        <begin position="21"/>
        <end position="91"/>
    </location>
</feature>
<evidence type="ECO:0000256" key="1">
    <source>
        <dbReference type="ARBA" id="ARBA00006157"/>
    </source>
</evidence>
<comment type="similarity">
    <text evidence="1">Belongs to the ner transcriptional regulatory family.</text>
</comment>
<evidence type="ECO:0000256" key="4">
    <source>
        <dbReference type="ARBA" id="ARBA00023163"/>
    </source>
</evidence>
<dbReference type="Gene3D" id="1.10.260.40">
    <property type="entry name" value="lambda repressor-like DNA-binding domains"/>
    <property type="match status" value="1"/>
</dbReference>
<proteinExistence type="inferred from homology"/>
<protein>
    <submittedName>
        <fullName evidence="6">Helix-turn-helix domain-containing protein</fullName>
    </submittedName>
</protein>
<organism evidence="6 7">
    <name type="scientific">Conchiformibius steedae DSM 2580</name>
    <dbReference type="NCBI Taxonomy" id="1121352"/>
    <lineage>
        <taxon>Bacteria</taxon>
        <taxon>Pseudomonadati</taxon>
        <taxon>Pseudomonadota</taxon>
        <taxon>Betaproteobacteria</taxon>
        <taxon>Neisseriales</taxon>
        <taxon>Neisseriaceae</taxon>
        <taxon>Conchiformibius</taxon>
    </lineage>
</organism>
<gene>
    <name evidence="6" type="ORF">LNQ82_02995</name>
</gene>